<gene>
    <name evidence="10" type="primary">yscJ</name>
    <name evidence="10" type="ORF">IMCC3135_01940</name>
</gene>
<dbReference type="KEGG" id="gai:IMCC3135_01940"/>
<comment type="subcellular location">
    <subcellularLocation>
        <location evidence="1">Cell outer membrane</location>
        <topology evidence="1">Lipid-anchor</topology>
    </subcellularLocation>
</comment>
<evidence type="ECO:0000256" key="7">
    <source>
        <dbReference type="ARBA" id="ARBA00023288"/>
    </source>
</evidence>
<dbReference type="InterPro" id="IPR045851">
    <property type="entry name" value="AMP-bd_C_sf"/>
</dbReference>
<keyword evidence="3 8" id="KW-0732">Signal</keyword>
<dbReference type="Gene3D" id="3.30.70.1530">
    <property type="entry name" value="Hypothetical protein rpa1041"/>
    <property type="match status" value="1"/>
</dbReference>
<dbReference type="GO" id="GO:0009279">
    <property type="term" value="C:cell outer membrane"/>
    <property type="evidence" value="ECO:0007669"/>
    <property type="project" value="UniProtKB-SubCell"/>
</dbReference>
<name>A0A2Z2NGU7_9GAMM</name>
<keyword evidence="7 8" id="KW-0449">Lipoprotein</keyword>
<evidence type="ECO:0000256" key="2">
    <source>
        <dbReference type="ARBA" id="ARBA00009509"/>
    </source>
</evidence>
<keyword evidence="8" id="KW-1133">Transmembrane helix</keyword>
<dbReference type="PANTHER" id="PTHR30046:SF2">
    <property type="entry name" value="YOP PROTEINS TRANSLOCATION LIPOPROTEIN J"/>
    <property type="match status" value="1"/>
</dbReference>
<organism evidence="10 11">
    <name type="scientific">Granulosicoccus antarcticus IMCC3135</name>
    <dbReference type="NCBI Taxonomy" id="1192854"/>
    <lineage>
        <taxon>Bacteria</taxon>
        <taxon>Pseudomonadati</taxon>
        <taxon>Pseudomonadota</taxon>
        <taxon>Gammaproteobacteria</taxon>
        <taxon>Chromatiales</taxon>
        <taxon>Granulosicoccaceae</taxon>
        <taxon>Granulosicoccus</taxon>
    </lineage>
</organism>
<keyword evidence="11" id="KW-1185">Reference proteome</keyword>
<feature type="signal peptide" evidence="8">
    <location>
        <begin position="1"/>
        <end position="25"/>
    </location>
</feature>
<feature type="domain" description="Flagellar M-ring N-terminal" evidence="9">
    <location>
        <begin position="25"/>
        <end position="191"/>
    </location>
</feature>
<feature type="chain" id="PRO_5016192188" description="Lipoprotein" evidence="8">
    <location>
        <begin position="26"/>
        <end position="256"/>
    </location>
</feature>
<dbReference type="EMBL" id="CP018632">
    <property type="protein sequence ID" value="ASJ70502.1"/>
    <property type="molecule type" value="Genomic_DNA"/>
</dbReference>
<dbReference type="OrthoDB" id="115186at2"/>
<dbReference type="GO" id="GO:0009306">
    <property type="term" value="P:protein secretion"/>
    <property type="evidence" value="ECO:0007669"/>
    <property type="project" value="InterPro"/>
</dbReference>
<dbReference type="PRINTS" id="PR01338">
    <property type="entry name" value="TYPE3OMKPROT"/>
</dbReference>
<keyword evidence="8" id="KW-0812">Transmembrane</keyword>
<sequence>MMVRVNTWLRRLLAVSLIASLAACSEQSLYSGLSEQEANQMVATLSVAGLEASKQKLKGNEFSVSTSPDDFASAVQLLQDNGLPLQKFDTLGEVFAKEGFVSSPLEERARLNYALSQEIASTLSSMDGVILARVHLAVPPKNDLSDKATPSSASVFVKHRAGVDLSGNVSQIKALVVNGIENLPYENVTVVLFESSGTYVPPVVSASASSMPLANPQQMSLLPIYLTSSSAGIVALLAMLLVIALVGIRIWRSRQA</sequence>
<keyword evidence="4 8" id="KW-0472">Membrane</keyword>
<dbReference type="RefSeq" id="WP_157735711.1">
    <property type="nucleotide sequence ID" value="NZ_CP018632.1"/>
</dbReference>
<dbReference type="PANTHER" id="PTHR30046">
    <property type="entry name" value="FLAGELLAR M-RING PROTEIN"/>
    <property type="match status" value="1"/>
</dbReference>
<evidence type="ECO:0000256" key="1">
    <source>
        <dbReference type="ARBA" id="ARBA00004459"/>
    </source>
</evidence>
<dbReference type="InterPro" id="IPR043427">
    <property type="entry name" value="YscJ/FliF"/>
</dbReference>
<proteinExistence type="inferred from homology"/>
<feature type="transmembrane region" description="Helical" evidence="8">
    <location>
        <begin position="224"/>
        <end position="248"/>
    </location>
</feature>
<evidence type="ECO:0000256" key="4">
    <source>
        <dbReference type="ARBA" id="ARBA00023136"/>
    </source>
</evidence>
<dbReference type="Proteomes" id="UP000250079">
    <property type="component" value="Chromosome"/>
</dbReference>
<dbReference type="InterPro" id="IPR003282">
    <property type="entry name" value="T3SS_SctJ"/>
</dbReference>
<comment type="similarity">
    <text evidence="2 8">Belongs to the YscJ lipoprotein family.</text>
</comment>
<keyword evidence="6 8" id="KW-0998">Cell outer membrane</keyword>
<dbReference type="NCBIfam" id="TIGR02544">
    <property type="entry name" value="III_secr_YscJ"/>
    <property type="match status" value="1"/>
</dbReference>
<reference evidence="10 11" key="1">
    <citation type="submission" date="2016-12" db="EMBL/GenBank/DDBJ databases">
        <authorList>
            <person name="Song W.-J."/>
            <person name="Kurnit D.M."/>
        </authorList>
    </citation>
    <scope>NUCLEOTIDE SEQUENCE [LARGE SCALE GENOMIC DNA]</scope>
    <source>
        <strain evidence="10 11">IMCC3135</strain>
    </source>
</reference>
<keyword evidence="5 8" id="KW-0564">Palmitate</keyword>
<evidence type="ECO:0000259" key="9">
    <source>
        <dbReference type="Pfam" id="PF01514"/>
    </source>
</evidence>
<protein>
    <recommendedName>
        <fullName evidence="8">Lipoprotein</fullName>
    </recommendedName>
</protein>
<dbReference type="Gene3D" id="3.30.300.30">
    <property type="match status" value="1"/>
</dbReference>
<evidence type="ECO:0000313" key="10">
    <source>
        <dbReference type="EMBL" id="ASJ70502.1"/>
    </source>
</evidence>
<evidence type="ECO:0000256" key="3">
    <source>
        <dbReference type="ARBA" id="ARBA00022729"/>
    </source>
</evidence>
<evidence type="ECO:0000313" key="11">
    <source>
        <dbReference type="Proteomes" id="UP000250079"/>
    </source>
</evidence>
<dbReference type="AlphaFoldDB" id="A0A2Z2NGU7"/>
<dbReference type="PROSITE" id="PS51257">
    <property type="entry name" value="PROKAR_LIPOPROTEIN"/>
    <property type="match status" value="1"/>
</dbReference>
<dbReference type="InterPro" id="IPR006182">
    <property type="entry name" value="FliF_N_dom"/>
</dbReference>
<accession>A0A2Z2NGU7</accession>
<evidence type="ECO:0000256" key="5">
    <source>
        <dbReference type="ARBA" id="ARBA00023139"/>
    </source>
</evidence>
<evidence type="ECO:0000256" key="6">
    <source>
        <dbReference type="ARBA" id="ARBA00023237"/>
    </source>
</evidence>
<evidence type="ECO:0000256" key="8">
    <source>
        <dbReference type="RuleBase" id="RU364102"/>
    </source>
</evidence>
<dbReference type="Pfam" id="PF01514">
    <property type="entry name" value="YscJ_FliF"/>
    <property type="match status" value="1"/>
</dbReference>